<feature type="compositionally biased region" description="Basic and acidic residues" evidence="1">
    <location>
        <begin position="20"/>
        <end position="29"/>
    </location>
</feature>
<evidence type="ECO:0000313" key="3">
    <source>
        <dbReference type="Proteomes" id="UP000294508"/>
    </source>
</evidence>
<feature type="compositionally biased region" description="Basic residues" evidence="1">
    <location>
        <begin position="34"/>
        <end position="43"/>
    </location>
</feature>
<sequence length="63" mass="7144">MGDDASEPLDPDRIISPAEQIKDPREGVADARGAVRRRLRLWRARGAPKPSQSSERHNEGRRR</sequence>
<evidence type="ECO:0000256" key="1">
    <source>
        <dbReference type="SAM" id="MobiDB-lite"/>
    </source>
</evidence>
<feature type="compositionally biased region" description="Basic and acidic residues" evidence="1">
    <location>
        <begin position="54"/>
        <end position="63"/>
    </location>
</feature>
<protein>
    <submittedName>
        <fullName evidence="2">Uncharacterized protein</fullName>
    </submittedName>
</protein>
<dbReference type="EMBL" id="SLWN01000011">
    <property type="protein sequence ID" value="TCO21365.1"/>
    <property type="molecule type" value="Genomic_DNA"/>
</dbReference>
<comment type="caution">
    <text evidence="2">The sequence shown here is derived from an EMBL/GenBank/DDBJ whole genome shotgun (WGS) entry which is preliminary data.</text>
</comment>
<dbReference type="AlphaFoldDB" id="A0A4R2H6E8"/>
<dbReference type="Proteomes" id="UP000294508">
    <property type="component" value="Unassembled WGS sequence"/>
</dbReference>
<proteinExistence type="predicted"/>
<gene>
    <name evidence="2" type="ORF">EV652_111276</name>
</gene>
<name>A0A4R2H6E8_9ACTN</name>
<dbReference type="RefSeq" id="WP_132212725.1">
    <property type="nucleotide sequence ID" value="NZ_SLWN01000011.1"/>
</dbReference>
<keyword evidence="3" id="KW-1185">Reference proteome</keyword>
<accession>A0A4R2H6E8</accession>
<evidence type="ECO:0000313" key="2">
    <source>
        <dbReference type="EMBL" id="TCO21365.1"/>
    </source>
</evidence>
<feature type="region of interest" description="Disordered" evidence="1">
    <location>
        <begin position="1"/>
        <end position="63"/>
    </location>
</feature>
<organism evidence="2 3">
    <name type="scientific">Kribbella steppae</name>
    <dbReference type="NCBI Taxonomy" id="2512223"/>
    <lineage>
        <taxon>Bacteria</taxon>
        <taxon>Bacillati</taxon>
        <taxon>Actinomycetota</taxon>
        <taxon>Actinomycetes</taxon>
        <taxon>Propionibacteriales</taxon>
        <taxon>Kribbellaceae</taxon>
        <taxon>Kribbella</taxon>
    </lineage>
</organism>
<reference evidence="2 3" key="1">
    <citation type="journal article" date="2015" name="Stand. Genomic Sci.">
        <title>Genomic Encyclopedia of Bacterial and Archaeal Type Strains, Phase III: the genomes of soil and plant-associated and newly described type strains.</title>
        <authorList>
            <person name="Whitman W.B."/>
            <person name="Woyke T."/>
            <person name="Klenk H.P."/>
            <person name="Zhou Y."/>
            <person name="Lilburn T.G."/>
            <person name="Beck B.J."/>
            <person name="De Vos P."/>
            <person name="Vandamme P."/>
            <person name="Eisen J.A."/>
            <person name="Garrity G."/>
            <person name="Hugenholtz P."/>
            <person name="Kyrpides N.C."/>
        </authorList>
    </citation>
    <scope>NUCLEOTIDE SEQUENCE [LARGE SCALE GENOMIC DNA]</scope>
    <source>
        <strain evidence="2 3">VKM Ac-2572</strain>
    </source>
</reference>